<evidence type="ECO:0000256" key="4">
    <source>
        <dbReference type="ARBA" id="ARBA00022989"/>
    </source>
</evidence>
<feature type="transmembrane region" description="Helical" evidence="6">
    <location>
        <begin position="101"/>
        <end position="122"/>
    </location>
</feature>
<dbReference type="GO" id="GO:0033573">
    <property type="term" value="C:high-affinity iron permease complex"/>
    <property type="evidence" value="ECO:0007669"/>
    <property type="project" value="InterPro"/>
</dbReference>
<dbReference type="InterPro" id="IPR018758">
    <property type="entry name" value="FtrD-like"/>
</dbReference>
<evidence type="ECO:0000259" key="7">
    <source>
        <dbReference type="Pfam" id="PF10080"/>
    </source>
</evidence>
<comment type="similarity">
    <text evidence="2">Belongs to the oxidase-dependent Fe transporter (OFeT) (TC 9.A.10.1) family.</text>
</comment>
<comment type="subcellular location">
    <subcellularLocation>
        <location evidence="1">Membrane</location>
        <topology evidence="1">Multi-pass membrane protein</topology>
    </subcellularLocation>
</comment>
<evidence type="ECO:0000313" key="8">
    <source>
        <dbReference type="EMBL" id="TMQ69311.1"/>
    </source>
</evidence>
<dbReference type="EMBL" id="VBPA01000312">
    <property type="protein sequence ID" value="TMQ69311.1"/>
    <property type="molecule type" value="Genomic_DNA"/>
</dbReference>
<dbReference type="Pfam" id="PF10080">
    <property type="entry name" value="FtrD-like"/>
    <property type="match status" value="1"/>
</dbReference>
<dbReference type="Pfam" id="PF03239">
    <property type="entry name" value="FTR1"/>
    <property type="match status" value="1"/>
</dbReference>
<evidence type="ECO:0000256" key="3">
    <source>
        <dbReference type="ARBA" id="ARBA00022692"/>
    </source>
</evidence>
<dbReference type="PANTHER" id="PTHR31632:SF2">
    <property type="entry name" value="PLASMA MEMBRANE IRON PERMEASE"/>
    <property type="match status" value="1"/>
</dbReference>
<dbReference type="GO" id="GO:0015093">
    <property type="term" value="F:ferrous iron transmembrane transporter activity"/>
    <property type="evidence" value="ECO:0007669"/>
    <property type="project" value="TreeGrafter"/>
</dbReference>
<reference evidence="8 9" key="1">
    <citation type="journal article" date="2019" name="Nat. Microbiol.">
        <title>Mediterranean grassland soil C-N compound turnover is dependent on rainfall and depth, and is mediated by genomically divergent microorganisms.</title>
        <authorList>
            <person name="Diamond S."/>
            <person name="Andeer P.F."/>
            <person name="Li Z."/>
            <person name="Crits-Christoph A."/>
            <person name="Burstein D."/>
            <person name="Anantharaman K."/>
            <person name="Lane K.R."/>
            <person name="Thomas B.C."/>
            <person name="Pan C."/>
            <person name="Northen T.R."/>
            <person name="Banfield J.F."/>
        </authorList>
    </citation>
    <scope>NUCLEOTIDE SEQUENCE [LARGE SCALE GENOMIC DNA]</scope>
    <source>
        <strain evidence="8">WS_10</strain>
    </source>
</reference>
<evidence type="ECO:0000256" key="6">
    <source>
        <dbReference type="SAM" id="Phobius"/>
    </source>
</evidence>
<dbReference type="InterPro" id="IPR004923">
    <property type="entry name" value="FTR1/Fip1/EfeU"/>
</dbReference>
<name>A0A538U0H8_UNCEI</name>
<feature type="transmembrane region" description="Helical" evidence="6">
    <location>
        <begin position="38"/>
        <end position="57"/>
    </location>
</feature>
<feature type="transmembrane region" description="Helical" evidence="6">
    <location>
        <begin position="142"/>
        <end position="162"/>
    </location>
</feature>
<dbReference type="PANTHER" id="PTHR31632">
    <property type="entry name" value="IRON TRANSPORTER FTH1"/>
    <property type="match status" value="1"/>
</dbReference>
<sequence>MFEALVVTLREGMEGALVLAIALAFLERRRRSDLRGALIAGTLTAIAASAAVAFALTRLTYNEELAEGIAMLVGAVLVVTLVVWMWRAAPRMRHEIEAGMAKAAGEGASGWGVFLFAFGMVLREGIETAVFLSAASFSTEGLTLWLGAGIGLALAVLFGVLFVRGSLRLPLKPFFSFTAAVLLLIAVQLLVGGLHELSEAEILPSSQREMALIGPVVKNEMLLFTLTVAFAALWLLRPQRLPRIDASSGPEARLQRAAALKEASRRRWTGLVGLVVVGFLATAFVQGSRMPDKAPATPLMLEAGVVHLDPAPLADGRLHFYQVTLAEAPVRFFAVKVGERVLTCFDACEICGAKGYFEDGRSVVCRNCASPIPRSTLGRSGGCNPSPLPHATESSGALTITERDVRAILPHLRGR</sequence>
<organism evidence="8 9">
    <name type="scientific">Eiseniibacteriota bacterium</name>
    <dbReference type="NCBI Taxonomy" id="2212470"/>
    <lineage>
        <taxon>Bacteria</taxon>
        <taxon>Candidatus Eiseniibacteriota</taxon>
    </lineage>
</organism>
<feature type="transmembrane region" description="Helical" evidence="6">
    <location>
        <begin position="69"/>
        <end position="89"/>
    </location>
</feature>
<evidence type="ECO:0000256" key="2">
    <source>
        <dbReference type="ARBA" id="ARBA00008333"/>
    </source>
</evidence>
<accession>A0A538U0H8</accession>
<keyword evidence="4 6" id="KW-1133">Transmembrane helix</keyword>
<feature type="transmembrane region" description="Helical" evidence="6">
    <location>
        <begin position="268"/>
        <end position="285"/>
    </location>
</feature>
<evidence type="ECO:0000256" key="1">
    <source>
        <dbReference type="ARBA" id="ARBA00004141"/>
    </source>
</evidence>
<evidence type="ECO:0000256" key="5">
    <source>
        <dbReference type="ARBA" id="ARBA00023136"/>
    </source>
</evidence>
<gene>
    <name evidence="8" type="ORF">E6K80_12160</name>
</gene>
<evidence type="ECO:0000313" key="9">
    <source>
        <dbReference type="Proteomes" id="UP000319836"/>
    </source>
</evidence>
<feature type="transmembrane region" description="Helical" evidence="6">
    <location>
        <begin position="211"/>
        <end position="236"/>
    </location>
</feature>
<keyword evidence="3 6" id="KW-0812">Transmembrane</keyword>
<feature type="transmembrane region" description="Helical" evidence="6">
    <location>
        <begin position="174"/>
        <end position="191"/>
    </location>
</feature>
<feature type="domain" description="Membrane iron-sulfur containing protein FtrD-like" evidence="7">
    <location>
        <begin position="314"/>
        <end position="407"/>
    </location>
</feature>
<dbReference type="Proteomes" id="UP000319836">
    <property type="component" value="Unassembled WGS sequence"/>
</dbReference>
<keyword evidence="5 6" id="KW-0472">Membrane</keyword>
<dbReference type="AlphaFoldDB" id="A0A538U0H8"/>
<proteinExistence type="inferred from homology"/>
<comment type="caution">
    <text evidence="8">The sequence shown here is derived from an EMBL/GenBank/DDBJ whole genome shotgun (WGS) entry which is preliminary data.</text>
</comment>
<protein>
    <submittedName>
        <fullName evidence="8">DUF2318 domain-containing protein</fullName>
    </submittedName>
</protein>